<reference evidence="1" key="1">
    <citation type="submission" date="2014-11" db="EMBL/GenBank/DDBJ databases">
        <authorList>
            <person name="Amaro Gonzalez C."/>
        </authorList>
    </citation>
    <scope>NUCLEOTIDE SEQUENCE</scope>
</reference>
<protein>
    <submittedName>
        <fullName evidence="1">Uncharacterized protein</fullName>
    </submittedName>
</protein>
<sequence>MAWSWVISVQREGMSAGLASYSLANCSLNLLEDVLPVV</sequence>
<organism evidence="1">
    <name type="scientific">Anguilla anguilla</name>
    <name type="common">European freshwater eel</name>
    <name type="synonym">Muraena anguilla</name>
    <dbReference type="NCBI Taxonomy" id="7936"/>
    <lineage>
        <taxon>Eukaryota</taxon>
        <taxon>Metazoa</taxon>
        <taxon>Chordata</taxon>
        <taxon>Craniata</taxon>
        <taxon>Vertebrata</taxon>
        <taxon>Euteleostomi</taxon>
        <taxon>Actinopterygii</taxon>
        <taxon>Neopterygii</taxon>
        <taxon>Teleostei</taxon>
        <taxon>Anguilliformes</taxon>
        <taxon>Anguillidae</taxon>
        <taxon>Anguilla</taxon>
    </lineage>
</organism>
<reference evidence="1" key="2">
    <citation type="journal article" date="2015" name="Fish Shellfish Immunol.">
        <title>Early steps in the European eel (Anguilla anguilla)-Vibrio vulnificus interaction in the gills: Role of the RtxA13 toxin.</title>
        <authorList>
            <person name="Callol A."/>
            <person name="Pajuelo D."/>
            <person name="Ebbesson L."/>
            <person name="Teles M."/>
            <person name="MacKenzie S."/>
            <person name="Amaro C."/>
        </authorList>
    </citation>
    <scope>NUCLEOTIDE SEQUENCE</scope>
</reference>
<name>A0A0E9SNT2_ANGAN</name>
<dbReference type="AlphaFoldDB" id="A0A0E9SNT2"/>
<proteinExistence type="predicted"/>
<dbReference type="EMBL" id="GBXM01065685">
    <property type="protein sequence ID" value="JAH42892.1"/>
    <property type="molecule type" value="Transcribed_RNA"/>
</dbReference>
<evidence type="ECO:0000313" key="1">
    <source>
        <dbReference type="EMBL" id="JAH42892.1"/>
    </source>
</evidence>
<accession>A0A0E9SNT2</accession>